<organism evidence="2 3">
    <name type="scientific">Paeniglutamicibacter gangotriensis</name>
    <dbReference type="NCBI Taxonomy" id="254787"/>
    <lineage>
        <taxon>Bacteria</taxon>
        <taxon>Bacillati</taxon>
        <taxon>Actinomycetota</taxon>
        <taxon>Actinomycetes</taxon>
        <taxon>Micrococcales</taxon>
        <taxon>Micrococcaceae</taxon>
        <taxon>Paeniglutamicibacter</taxon>
    </lineage>
</organism>
<dbReference type="RefSeq" id="WP_007270131.1">
    <property type="nucleotide sequence ID" value="NZ_JBITUG010000006.1"/>
</dbReference>
<feature type="region of interest" description="Disordered" evidence="1">
    <location>
        <begin position="62"/>
        <end position="94"/>
    </location>
</feature>
<dbReference type="EMBL" id="VOBL01000004">
    <property type="protein sequence ID" value="KAA0978650.1"/>
    <property type="molecule type" value="Genomic_DNA"/>
</dbReference>
<dbReference type="Proteomes" id="UP000323856">
    <property type="component" value="Unassembled WGS sequence"/>
</dbReference>
<sequence length="94" mass="10810">MDEEVPTREEMIEALSVPSEARQIKVFLKYDDTVIYVRDPQRARILEQSDDTMVRTQAIMQGKKPTDPFIPRKYPHIEGSGSTDAKRQRMKSGA</sequence>
<protein>
    <submittedName>
        <fullName evidence="2">Uncharacterized protein</fullName>
    </submittedName>
</protein>
<gene>
    <name evidence="2" type="ORF">FQ154_05320</name>
</gene>
<evidence type="ECO:0000256" key="1">
    <source>
        <dbReference type="SAM" id="MobiDB-lite"/>
    </source>
</evidence>
<dbReference type="AlphaFoldDB" id="A0A5B0ELM1"/>
<reference evidence="2 3" key="1">
    <citation type="submission" date="2019-07" db="EMBL/GenBank/DDBJ databases">
        <title>Analysis of the biochemical properties, biological activity and biotechnological potential of siderophores and biosurfactants produced by Antarctic psychrotolerant bacteria.</title>
        <authorList>
            <person name="Styczynski M."/>
            <person name="Krucon T."/>
            <person name="Decewicz P."/>
            <person name="Dziewit L."/>
        </authorList>
    </citation>
    <scope>NUCLEOTIDE SEQUENCE [LARGE SCALE GENOMIC DNA]</scope>
    <source>
        <strain evidence="2 3">ANT_H27</strain>
    </source>
</reference>
<proteinExistence type="predicted"/>
<name>A0A5B0ELM1_9MICC</name>
<evidence type="ECO:0000313" key="2">
    <source>
        <dbReference type="EMBL" id="KAA0978650.1"/>
    </source>
</evidence>
<comment type="caution">
    <text evidence="2">The sequence shown here is derived from an EMBL/GenBank/DDBJ whole genome shotgun (WGS) entry which is preliminary data.</text>
</comment>
<evidence type="ECO:0000313" key="3">
    <source>
        <dbReference type="Proteomes" id="UP000323856"/>
    </source>
</evidence>
<accession>A0A5B0ELM1</accession>